<evidence type="ECO:0000313" key="4">
    <source>
        <dbReference type="Proteomes" id="UP000283090"/>
    </source>
</evidence>
<evidence type="ECO:0000256" key="1">
    <source>
        <dbReference type="SAM" id="MobiDB-lite"/>
    </source>
</evidence>
<dbReference type="RefSeq" id="XP_067490688.1">
    <property type="nucleotide sequence ID" value="XM_067632417.1"/>
</dbReference>
<comment type="caution">
    <text evidence="3">The sequence shown here is derived from an EMBL/GenBank/DDBJ whole genome shotgun (WGS) entry which is preliminary data.</text>
</comment>
<dbReference type="VEuPathDB" id="FungiDB:DFL_003475"/>
<evidence type="ECO:0000259" key="2">
    <source>
        <dbReference type="Pfam" id="PF00646"/>
    </source>
</evidence>
<feature type="region of interest" description="Disordered" evidence="1">
    <location>
        <begin position="306"/>
        <end position="327"/>
    </location>
</feature>
<feature type="domain" description="F-box" evidence="2">
    <location>
        <begin position="10"/>
        <end position="44"/>
    </location>
</feature>
<keyword evidence="4" id="KW-1185">Reference proteome</keyword>
<dbReference type="EMBL" id="SAEB01000006">
    <property type="protein sequence ID" value="RVD85144.1"/>
    <property type="molecule type" value="Genomic_DNA"/>
</dbReference>
<dbReference type="Proteomes" id="UP000283090">
    <property type="component" value="Unassembled WGS sequence"/>
</dbReference>
<evidence type="ECO:0000313" key="3">
    <source>
        <dbReference type="EMBL" id="RVD85144.1"/>
    </source>
</evidence>
<accession>A0A437A1X8</accession>
<sequence>MATRNVLQIPELLRQILSNLDPLFLICIRSVCKALNDAITTSRKLCFYTGDGRIYGYHLSDSSQILKMVFTPIGPHILSHFWKELAPNIIRIPEKKDPKDFRIDRVRSQALADKIQTIYTRFLPVITKVRMFNPHVHTQKWTFVQSKHWHQLDISMGKFGEIFFPMSIHPLYEEYLPFRVLVDLLAFVYEYALDEKRLAQNREQSRGGETDEWALFVGFKVEAVLCNGEGETDFEECHDPNAEEEEGEEDGNKSGEGSDGGKTYVEDGSFRHEISEADLYEDDDYCNCDNCARSFYHALYPDYSEHSDSRPAHELGSGPDKRSQDEVGKVLCHKTMKHTENEKTMAPEVCRRCQIRWLSAMGP</sequence>
<protein>
    <recommendedName>
        <fullName evidence="2">F-box domain-containing protein</fullName>
    </recommendedName>
</protein>
<dbReference type="InterPro" id="IPR001810">
    <property type="entry name" value="F-box_dom"/>
</dbReference>
<dbReference type="Pfam" id="PF00646">
    <property type="entry name" value="F-box"/>
    <property type="match status" value="1"/>
</dbReference>
<name>A0A437A1X8_ARTFL</name>
<dbReference type="CDD" id="cd09917">
    <property type="entry name" value="F-box_SF"/>
    <property type="match status" value="1"/>
</dbReference>
<gene>
    <name evidence="3" type="ORF">DFL_003475</name>
</gene>
<dbReference type="OrthoDB" id="5377956at2759"/>
<reference evidence="3 4" key="1">
    <citation type="submission" date="2019-01" db="EMBL/GenBank/DDBJ databases">
        <title>Intercellular communication is required for trap formation in the nematode-trapping fungus Duddingtonia flagrans.</title>
        <authorList>
            <person name="Youssar L."/>
            <person name="Wernet V."/>
            <person name="Hensel N."/>
            <person name="Hildebrandt H.-G."/>
            <person name="Fischer R."/>
        </authorList>
    </citation>
    <scope>NUCLEOTIDE SEQUENCE [LARGE SCALE GENOMIC DNA]</scope>
    <source>
        <strain evidence="3 4">CBS H-5679</strain>
    </source>
</reference>
<organism evidence="3 4">
    <name type="scientific">Arthrobotrys flagrans</name>
    <name type="common">Nematode-trapping fungus</name>
    <name type="synonym">Trichothecium flagrans</name>
    <dbReference type="NCBI Taxonomy" id="97331"/>
    <lineage>
        <taxon>Eukaryota</taxon>
        <taxon>Fungi</taxon>
        <taxon>Dikarya</taxon>
        <taxon>Ascomycota</taxon>
        <taxon>Pezizomycotina</taxon>
        <taxon>Orbiliomycetes</taxon>
        <taxon>Orbiliales</taxon>
        <taxon>Orbiliaceae</taxon>
        <taxon>Arthrobotrys</taxon>
    </lineage>
</organism>
<dbReference type="GeneID" id="93585786"/>
<feature type="region of interest" description="Disordered" evidence="1">
    <location>
        <begin position="232"/>
        <end position="266"/>
    </location>
</feature>
<dbReference type="AlphaFoldDB" id="A0A437A1X8"/>
<dbReference type="InterPro" id="IPR036047">
    <property type="entry name" value="F-box-like_dom_sf"/>
</dbReference>
<proteinExistence type="predicted"/>
<dbReference type="SUPFAM" id="SSF81383">
    <property type="entry name" value="F-box domain"/>
    <property type="match status" value="1"/>
</dbReference>